<dbReference type="Pfam" id="PF00147">
    <property type="entry name" value="Fibrinogen_C"/>
    <property type="match status" value="1"/>
</dbReference>
<keyword evidence="2" id="KW-1185">Reference proteome</keyword>
<dbReference type="InterPro" id="IPR050373">
    <property type="entry name" value="Fibrinogen_C-term_domain"/>
</dbReference>
<dbReference type="PANTHER" id="PTHR19143">
    <property type="entry name" value="FIBRINOGEN/TENASCIN/ANGIOPOEITIN"/>
    <property type="match status" value="1"/>
</dbReference>
<proteinExistence type="predicted"/>
<dbReference type="SUPFAM" id="SSF56496">
    <property type="entry name" value="Fibrinogen C-terminal domain-like"/>
    <property type="match status" value="1"/>
</dbReference>
<dbReference type="GO" id="GO:0005615">
    <property type="term" value="C:extracellular space"/>
    <property type="evidence" value="ECO:0007669"/>
    <property type="project" value="TreeGrafter"/>
</dbReference>
<dbReference type="PANTHER" id="PTHR19143:SF327">
    <property type="entry name" value="FI21813P1-RELATED"/>
    <property type="match status" value="1"/>
</dbReference>
<dbReference type="Proteomes" id="UP000095280">
    <property type="component" value="Unplaced"/>
</dbReference>
<dbReference type="WBParaSite" id="maker-uti_cns_0008049-snap-gene-0.5-mRNA-1">
    <property type="protein sequence ID" value="maker-uti_cns_0008049-snap-gene-0.5-mRNA-1"/>
    <property type="gene ID" value="maker-uti_cns_0008049-snap-gene-0.5"/>
</dbReference>
<dbReference type="SMART" id="SM00186">
    <property type="entry name" value="FBG"/>
    <property type="match status" value="1"/>
</dbReference>
<evidence type="ECO:0000259" key="1">
    <source>
        <dbReference type="PROSITE" id="PS51406"/>
    </source>
</evidence>
<dbReference type="Gene3D" id="3.90.215.10">
    <property type="entry name" value="Gamma Fibrinogen, chain A, domain 1"/>
    <property type="match status" value="1"/>
</dbReference>
<accession>A0A1I8HTZ7</accession>
<dbReference type="InterPro" id="IPR036056">
    <property type="entry name" value="Fibrinogen-like_C"/>
</dbReference>
<dbReference type="InterPro" id="IPR002181">
    <property type="entry name" value="Fibrinogen_a/b/g_C_dom"/>
</dbReference>
<sequence length="249" mass="27602">MTSEPGRSVADCAMKCEPPHMQYCSAFAFVPESKLCLLTEAQNADFASVAPSGLVYRKSIDSDKKLVVIDGKKFQVIQHRSKGELSFARGWTQYEDGFGDETDFWIGLRTIHELTGSSPKLLRVEAVTWSDELYVSEYSGFSVADASTDYRMTYTSYLSDSSNTTGDSFTNMKGMQFSTMDRDNDMSSSGFCSNGRGNSGWWFNHCGNYNPNGVYQNSAVVHPSTMHWGGTAAQHSTALKSIRMMIHLA</sequence>
<dbReference type="PROSITE" id="PS51406">
    <property type="entry name" value="FIBRINOGEN_C_2"/>
    <property type="match status" value="1"/>
</dbReference>
<protein>
    <submittedName>
        <fullName evidence="3">Fibrinogen C-terminal domain-containing protein</fullName>
    </submittedName>
</protein>
<dbReference type="AlphaFoldDB" id="A0A1I8HTZ7"/>
<organism evidence="2 3">
    <name type="scientific">Macrostomum lignano</name>
    <dbReference type="NCBI Taxonomy" id="282301"/>
    <lineage>
        <taxon>Eukaryota</taxon>
        <taxon>Metazoa</taxon>
        <taxon>Spiralia</taxon>
        <taxon>Lophotrochozoa</taxon>
        <taxon>Platyhelminthes</taxon>
        <taxon>Rhabditophora</taxon>
        <taxon>Macrostomorpha</taxon>
        <taxon>Macrostomida</taxon>
        <taxon>Macrostomidae</taxon>
        <taxon>Macrostomum</taxon>
    </lineage>
</organism>
<evidence type="ECO:0000313" key="2">
    <source>
        <dbReference type="Proteomes" id="UP000095280"/>
    </source>
</evidence>
<name>A0A1I8HTZ7_9PLAT</name>
<dbReference type="InterPro" id="IPR014716">
    <property type="entry name" value="Fibrinogen_a/b/g_C_1"/>
</dbReference>
<reference evidence="3" key="1">
    <citation type="submission" date="2016-11" db="UniProtKB">
        <authorList>
            <consortium name="WormBaseParasite"/>
        </authorList>
    </citation>
    <scope>IDENTIFICATION</scope>
</reference>
<evidence type="ECO:0000313" key="3">
    <source>
        <dbReference type="WBParaSite" id="maker-uti_cns_0008049-snap-gene-0.5-mRNA-1"/>
    </source>
</evidence>
<feature type="domain" description="Fibrinogen C-terminal" evidence="1">
    <location>
        <begin position="27"/>
        <end position="249"/>
    </location>
</feature>